<dbReference type="AlphaFoldDB" id="M4Z427"/>
<organism evidence="1 2">
    <name type="scientific">Bradyrhizobium oligotrophicum S58</name>
    <dbReference type="NCBI Taxonomy" id="1245469"/>
    <lineage>
        <taxon>Bacteria</taxon>
        <taxon>Pseudomonadati</taxon>
        <taxon>Pseudomonadota</taxon>
        <taxon>Alphaproteobacteria</taxon>
        <taxon>Hyphomicrobiales</taxon>
        <taxon>Nitrobacteraceae</taxon>
        <taxon>Bradyrhizobium</taxon>
    </lineage>
</organism>
<dbReference type="RefSeq" id="WP_015664796.1">
    <property type="nucleotide sequence ID" value="NC_020453.1"/>
</dbReference>
<proteinExistence type="predicted"/>
<protein>
    <submittedName>
        <fullName evidence="1">Uncharacterized protein</fullName>
    </submittedName>
</protein>
<dbReference type="KEGG" id="aol:S58_16590"/>
<dbReference type="Proteomes" id="UP000011841">
    <property type="component" value="Chromosome"/>
</dbReference>
<accession>M4Z427</accession>
<name>M4Z427_9BRAD</name>
<dbReference type="OrthoDB" id="9898900at2"/>
<dbReference type="STRING" id="1245469.S58_16590"/>
<keyword evidence="2" id="KW-1185">Reference proteome</keyword>
<dbReference type="GeneID" id="301821040"/>
<gene>
    <name evidence="1" type="ORF">S58_16590</name>
</gene>
<dbReference type="HOGENOM" id="CLU_2631200_0_0_5"/>
<evidence type="ECO:0000313" key="1">
    <source>
        <dbReference type="EMBL" id="BAM87667.1"/>
    </source>
</evidence>
<dbReference type="EMBL" id="AP012603">
    <property type="protein sequence ID" value="BAM87667.1"/>
    <property type="molecule type" value="Genomic_DNA"/>
</dbReference>
<evidence type="ECO:0000313" key="2">
    <source>
        <dbReference type="Proteomes" id="UP000011841"/>
    </source>
</evidence>
<reference evidence="1 2" key="1">
    <citation type="journal article" date="2013" name="Appl. Environ. Microbiol.">
        <title>Genome analysis suggests that the soil oligotrophic bacterium Agromonas oligotrophica (Bradyrhizobium oligotrophicum) is a nitrogen-fixing symbiont of Aeschynomene indica.</title>
        <authorList>
            <person name="Okubo T."/>
            <person name="Fukushima S."/>
            <person name="Itakura M."/>
            <person name="Oshima K."/>
            <person name="Longtonglang A."/>
            <person name="Teaumroong N."/>
            <person name="Mitsui H."/>
            <person name="Hattori M."/>
            <person name="Hattori R."/>
            <person name="Hattori T."/>
            <person name="Minamisawa K."/>
        </authorList>
    </citation>
    <scope>NUCLEOTIDE SEQUENCE [LARGE SCALE GENOMIC DNA]</scope>
    <source>
        <strain evidence="1 2">S58</strain>
    </source>
</reference>
<sequence>MPNTRFNVTVRRLSTGTDWHITLFAADAEKACERATNRARLACKLTRAKITELHGKGLAVFRVVSCEVSPDQSRPIF</sequence>